<evidence type="ECO:0000313" key="4">
    <source>
        <dbReference type="EMBL" id="UPT21973.1"/>
    </source>
</evidence>
<feature type="region of interest" description="Disordered" evidence="2">
    <location>
        <begin position="96"/>
        <end position="123"/>
    </location>
</feature>
<gene>
    <name evidence="4" type="ORF">FOF52_14210</name>
</gene>
<evidence type="ECO:0000256" key="1">
    <source>
        <dbReference type="ARBA" id="ARBA00022801"/>
    </source>
</evidence>
<dbReference type="PANTHER" id="PTHR30404">
    <property type="entry name" value="N-ACETYLMURAMOYL-L-ALANINE AMIDASE"/>
    <property type="match status" value="1"/>
</dbReference>
<feature type="domain" description="MurNAc-LAA" evidence="3">
    <location>
        <begin position="214"/>
        <end position="338"/>
    </location>
</feature>
<proteinExistence type="predicted"/>
<dbReference type="PANTHER" id="PTHR30404:SF0">
    <property type="entry name" value="N-ACETYLMURAMOYL-L-ALANINE AMIDASE AMIC"/>
    <property type="match status" value="1"/>
</dbReference>
<dbReference type="Pfam" id="PF01520">
    <property type="entry name" value="Amidase_3"/>
    <property type="match status" value="1"/>
</dbReference>
<accession>A0ABY4L2T7</accession>
<dbReference type="SUPFAM" id="SSF53187">
    <property type="entry name" value="Zn-dependent exopeptidases"/>
    <property type="match status" value="1"/>
</dbReference>
<evidence type="ECO:0000256" key="2">
    <source>
        <dbReference type="SAM" id="MobiDB-lite"/>
    </source>
</evidence>
<organism evidence="4 5">
    <name type="scientific">Thermobifida alba</name>
    <name type="common">Thermomonospora alba</name>
    <dbReference type="NCBI Taxonomy" id="53522"/>
    <lineage>
        <taxon>Bacteria</taxon>
        <taxon>Bacillati</taxon>
        <taxon>Actinomycetota</taxon>
        <taxon>Actinomycetes</taxon>
        <taxon>Streptosporangiales</taxon>
        <taxon>Nocardiopsidaceae</taxon>
        <taxon>Thermobifida</taxon>
    </lineage>
</organism>
<evidence type="ECO:0000259" key="3">
    <source>
        <dbReference type="SMART" id="SM00646"/>
    </source>
</evidence>
<keyword evidence="5" id="KW-1185">Reference proteome</keyword>
<keyword evidence="1" id="KW-0378">Hydrolase</keyword>
<dbReference type="CDD" id="cd02696">
    <property type="entry name" value="MurNAc-LAA"/>
    <property type="match status" value="1"/>
</dbReference>
<dbReference type="InterPro" id="IPR002508">
    <property type="entry name" value="MurNAc-LAA_cat"/>
</dbReference>
<sequence>MTHSTGFLFPVPGPPTRGGVRVPFPPRSPYRTRCDRRGIGWLRSFPAVPVPPSRQPVFGGSITARPFASPRSVRLLAAAAGVLLATACWSPPPDARPAIGETAAPPLPGPGGGSAVSPSPSAPLPLSGRVVVLDPGHNGGNADAPERIGRPVPAGPTTKECDTVGARTEGGYDEHEFNWDLSLLVRDRLEEAGATVVLTRDSDDGVGPCIDERAAIGNEAQADAAVSIHADGAAPGSRGFHVIVPGEVPGFTEPILESSYALGEALRDEFHAVTDHPYSDYLGEEGIDVRTDLGGLNLSTVPKVFLEVGNMRDPVDAEKLTDPEWRALAAEGIAAGLTRFLEDSGRR</sequence>
<dbReference type="InterPro" id="IPR050695">
    <property type="entry name" value="N-acetylmuramoyl_amidase_3"/>
</dbReference>
<feature type="region of interest" description="Disordered" evidence="2">
    <location>
        <begin position="137"/>
        <end position="163"/>
    </location>
</feature>
<dbReference type="Gene3D" id="3.40.630.40">
    <property type="entry name" value="Zn-dependent exopeptidases"/>
    <property type="match status" value="1"/>
</dbReference>
<protein>
    <submittedName>
        <fullName evidence="4">N-acetylmuramoyl-L-alanine amidase</fullName>
    </submittedName>
</protein>
<evidence type="ECO:0000313" key="5">
    <source>
        <dbReference type="Proteomes" id="UP000832041"/>
    </source>
</evidence>
<dbReference type="SMART" id="SM00646">
    <property type="entry name" value="Ami_3"/>
    <property type="match status" value="1"/>
</dbReference>
<reference evidence="4 5" key="1">
    <citation type="submission" date="2020-04" db="EMBL/GenBank/DDBJ databases">
        <title>Thermobifida alba genome sequencing and assembly.</title>
        <authorList>
            <person name="Luzics S."/>
            <person name="Horvath B."/>
            <person name="Nagy I."/>
            <person name="Toth A."/>
            <person name="Nagy I."/>
            <person name="Kukolya J."/>
        </authorList>
    </citation>
    <scope>NUCLEOTIDE SEQUENCE [LARGE SCALE GENOMIC DNA]</scope>
    <source>
        <strain evidence="4 5">DSM 43795</strain>
    </source>
</reference>
<dbReference type="Proteomes" id="UP000832041">
    <property type="component" value="Chromosome"/>
</dbReference>
<dbReference type="EMBL" id="CP051627">
    <property type="protein sequence ID" value="UPT21973.1"/>
    <property type="molecule type" value="Genomic_DNA"/>
</dbReference>
<name>A0ABY4L2T7_THEAE</name>